<protein>
    <submittedName>
        <fullName evidence="1">Uncharacterized protein</fullName>
    </submittedName>
</protein>
<dbReference type="AlphaFoldDB" id="A0A172WPV8"/>
<proteinExistence type="predicted"/>
<reference evidence="1 2" key="1">
    <citation type="submission" date="2016-05" db="EMBL/GenBank/DDBJ databases">
        <title>Genome sequence of Pseudomonas stutzeri 273 and identification of the exopolysaccharide biosynthesis locus.</title>
        <authorList>
            <person name="Wu S."/>
            <person name="Sun C."/>
        </authorList>
    </citation>
    <scope>NUCLEOTIDE SEQUENCE [LARGE SCALE GENOMIC DNA]</scope>
    <source>
        <strain evidence="1 2">273</strain>
    </source>
</reference>
<evidence type="ECO:0000313" key="2">
    <source>
        <dbReference type="Proteomes" id="UP000077787"/>
    </source>
</evidence>
<accession>A0A172WPV8</accession>
<dbReference type="Proteomes" id="UP000077787">
    <property type="component" value="Chromosome"/>
</dbReference>
<name>A0A172WPV8_STUST</name>
<sequence>MTWTVTVEQDEDGDLIVPLPNELLAKLGVEIGDSLYLIEGVVGTTQCLVLSNTPRIPDRVDDLVGHWDSIVNLAADSDPRKNS</sequence>
<organism evidence="1 2">
    <name type="scientific">Stutzerimonas stutzeri</name>
    <name type="common">Pseudomonas stutzeri</name>
    <dbReference type="NCBI Taxonomy" id="316"/>
    <lineage>
        <taxon>Bacteria</taxon>
        <taxon>Pseudomonadati</taxon>
        <taxon>Pseudomonadota</taxon>
        <taxon>Gammaproteobacteria</taxon>
        <taxon>Pseudomonadales</taxon>
        <taxon>Pseudomonadaceae</taxon>
        <taxon>Stutzerimonas</taxon>
    </lineage>
</organism>
<dbReference type="EMBL" id="CP015641">
    <property type="protein sequence ID" value="ANF25440.1"/>
    <property type="molecule type" value="Genomic_DNA"/>
</dbReference>
<gene>
    <name evidence="1" type="ORF">PS273GM_09910</name>
</gene>
<evidence type="ECO:0000313" key="1">
    <source>
        <dbReference type="EMBL" id="ANF25440.1"/>
    </source>
</evidence>